<reference evidence="2 3" key="1">
    <citation type="journal article" date="2018" name="Mol. Biol. Evol.">
        <title>Broad Genomic Sampling Reveals a Smut Pathogenic Ancestry of the Fungal Clade Ustilaginomycotina.</title>
        <authorList>
            <person name="Kijpornyongpan T."/>
            <person name="Mondo S.J."/>
            <person name="Barry K."/>
            <person name="Sandor L."/>
            <person name="Lee J."/>
            <person name="Lipzen A."/>
            <person name="Pangilinan J."/>
            <person name="LaButti K."/>
            <person name="Hainaut M."/>
            <person name="Henrissat B."/>
            <person name="Grigoriev I.V."/>
            <person name="Spatafora J.W."/>
            <person name="Aime M.C."/>
        </authorList>
    </citation>
    <scope>NUCLEOTIDE SEQUENCE [LARGE SCALE GENOMIC DNA]</scope>
    <source>
        <strain evidence="2 3">MCA 4718</strain>
    </source>
</reference>
<dbReference type="AlphaFoldDB" id="A0A316U3U7"/>
<dbReference type="GeneID" id="37011497"/>
<feature type="chain" id="PRO_5016340237" description="Secreted protein" evidence="1">
    <location>
        <begin position="18"/>
        <end position="132"/>
    </location>
</feature>
<keyword evidence="3" id="KW-1185">Reference proteome</keyword>
<name>A0A316U3U7_9BASI</name>
<dbReference type="EMBL" id="KZ819329">
    <property type="protein sequence ID" value="PWN19907.1"/>
    <property type="molecule type" value="Genomic_DNA"/>
</dbReference>
<evidence type="ECO:0008006" key="4">
    <source>
        <dbReference type="Google" id="ProtNLM"/>
    </source>
</evidence>
<dbReference type="RefSeq" id="XP_025347067.1">
    <property type="nucleotide sequence ID" value="XM_025489763.1"/>
</dbReference>
<gene>
    <name evidence="2" type="ORF">BCV69DRAFT_213114</name>
</gene>
<proteinExistence type="predicted"/>
<protein>
    <recommendedName>
        <fullName evidence="4">Secreted protein</fullName>
    </recommendedName>
</protein>
<organism evidence="2 3">
    <name type="scientific">Pseudomicrostroma glucosiphilum</name>
    <dbReference type="NCBI Taxonomy" id="1684307"/>
    <lineage>
        <taxon>Eukaryota</taxon>
        <taxon>Fungi</taxon>
        <taxon>Dikarya</taxon>
        <taxon>Basidiomycota</taxon>
        <taxon>Ustilaginomycotina</taxon>
        <taxon>Exobasidiomycetes</taxon>
        <taxon>Microstromatales</taxon>
        <taxon>Microstromatales incertae sedis</taxon>
        <taxon>Pseudomicrostroma</taxon>
    </lineage>
</organism>
<evidence type="ECO:0000313" key="2">
    <source>
        <dbReference type="EMBL" id="PWN19907.1"/>
    </source>
</evidence>
<keyword evidence="1" id="KW-0732">Signal</keyword>
<dbReference type="Proteomes" id="UP000245942">
    <property type="component" value="Unassembled WGS sequence"/>
</dbReference>
<feature type="signal peptide" evidence="1">
    <location>
        <begin position="1"/>
        <end position="17"/>
    </location>
</feature>
<sequence length="132" mass="14663">MPFALAWMMLVIPWSTAASLRNDDHTEGDWPVIGMSEVHGDAVHRQLFFLDRLGLLICLLALSRAPPSRRDDIFFHAHVSHGEALPIRHQMLLQLKRPSLCNSPPCPWPPSPWILVSDSAPHTQGVPPGVAP</sequence>
<evidence type="ECO:0000313" key="3">
    <source>
        <dbReference type="Proteomes" id="UP000245942"/>
    </source>
</evidence>
<accession>A0A316U3U7</accession>
<evidence type="ECO:0000256" key="1">
    <source>
        <dbReference type="SAM" id="SignalP"/>
    </source>
</evidence>